<evidence type="ECO:0000256" key="6">
    <source>
        <dbReference type="ARBA" id="ARBA00022723"/>
    </source>
</evidence>
<organism evidence="14 15">
    <name type="scientific">Rotaria magnacalcarata</name>
    <dbReference type="NCBI Taxonomy" id="392030"/>
    <lineage>
        <taxon>Eukaryota</taxon>
        <taxon>Metazoa</taxon>
        <taxon>Spiralia</taxon>
        <taxon>Gnathifera</taxon>
        <taxon>Rotifera</taxon>
        <taxon>Eurotatoria</taxon>
        <taxon>Bdelloidea</taxon>
        <taxon>Philodinida</taxon>
        <taxon>Philodinidae</taxon>
        <taxon>Rotaria</taxon>
    </lineage>
</organism>
<accession>A0A816RPD3</accession>
<keyword evidence="8" id="KW-0492">Microsome</keyword>
<dbReference type="PANTHER" id="PTHR24300">
    <property type="entry name" value="CYTOCHROME P450 508A4-RELATED"/>
    <property type="match status" value="1"/>
</dbReference>
<gene>
    <name evidence="14" type="ORF">XDN619_LOCUS14013</name>
</gene>
<dbReference type="GO" id="GO:0005789">
    <property type="term" value="C:endoplasmic reticulum membrane"/>
    <property type="evidence" value="ECO:0007669"/>
    <property type="project" value="UniProtKB-SubCell"/>
</dbReference>
<evidence type="ECO:0000256" key="3">
    <source>
        <dbReference type="ARBA" id="ARBA00004406"/>
    </source>
</evidence>
<dbReference type="EMBL" id="CAJNRG010005586">
    <property type="protein sequence ID" value="CAF2078170.1"/>
    <property type="molecule type" value="Genomic_DNA"/>
</dbReference>
<evidence type="ECO:0000256" key="12">
    <source>
        <dbReference type="ARBA" id="ARBA00023136"/>
    </source>
</evidence>
<dbReference type="FunFam" id="1.10.630.10:FF:000238">
    <property type="entry name" value="Cytochrome P450 2A6"/>
    <property type="match status" value="1"/>
</dbReference>
<dbReference type="GO" id="GO:0006805">
    <property type="term" value="P:xenobiotic metabolic process"/>
    <property type="evidence" value="ECO:0007669"/>
    <property type="project" value="TreeGrafter"/>
</dbReference>
<dbReference type="PANTHER" id="PTHR24300:SF397">
    <property type="entry name" value="CYTOCHROME P450 2U1"/>
    <property type="match status" value="1"/>
</dbReference>
<comment type="similarity">
    <text evidence="4">Belongs to the cytochrome P450 family.</text>
</comment>
<dbReference type="Pfam" id="PF00067">
    <property type="entry name" value="p450"/>
    <property type="match status" value="1"/>
</dbReference>
<reference evidence="14" key="1">
    <citation type="submission" date="2021-02" db="EMBL/GenBank/DDBJ databases">
        <authorList>
            <person name="Nowell W R."/>
        </authorList>
    </citation>
    <scope>NUCLEOTIDE SEQUENCE</scope>
</reference>
<comment type="subcellular location">
    <subcellularLocation>
        <location evidence="3">Endoplasmic reticulum membrane</location>
        <topology evidence="3">Peripheral membrane protein</topology>
    </subcellularLocation>
    <subcellularLocation>
        <location evidence="2">Microsome membrane</location>
        <topology evidence="2">Peripheral membrane protein</topology>
    </subcellularLocation>
</comment>
<keyword evidence="5 13" id="KW-0349">Heme</keyword>
<evidence type="ECO:0000256" key="2">
    <source>
        <dbReference type="ARBA" id="ARBA00004174"/>
    </source>
</evidence>
<dbReference type="AlphaFoldDB" id="A0A816RPD3"/>
<evidence type="ECO:0000313" key="15">
    <source>
        <dbReference type="Proteomes" id="UP000663887"/>
    </source>
</evidence>
<name>A0A816RPD3_9BILA</name>
<dbReference type="GO" id="GO:0005506">
    <property type="term" value="F:iron ion binding"/>
    <property type="evidence" value="ECO:0007669"/>
    <property type="project" value="InterPro"/>
</dbReference>
<dbReference type="PRINTS" id="PR00463">
    <property type="entry name" value="EP450I"/>
</dbReference>
<comment type="caution">
    <text evidence="14">The sequence shown here is derived from an EMBL/GenBank/DDBJ whole genome shotgun (WGS) entry which is preliminary data.</text>
</comment>
<dbReference type="InterPro" id="IPR002401">
    <property type="entry name" value="Cyt_P450_E_grp-I"/>
</dbReference>
<dbReference type="InterPro" id="IPR001128">
    <property type="entry name" value="Cyt_P450"/>
</dbReference>
<dbReference type="Proteomes" id="UP000663887">
    <property type="component" value="Unassembled WGS sequence"/>
</dbReference>
<comment type="cofactor">
    <cofactor evidence="1 13">
        <name>heme</name>
        <dbReference type="ChEBI" id="CHEBI:30413"/>
    </cofactor>
</comment>
<dbReference type="PRINTS" id="PR00385">
    <property type="entry name" value="P450"/>
</dbReference>
<dbReference type="SUPFAM" id="SSF48264">
    <property type="entry name" value="Cytochrome P450"/>
    <property type="match status" value="1"/>
</dbReference>
<keyword evidence="10 13" id="KW-0408">Iron</keyword>
<evidence type="ECO:0000256" key="7">
    <source>
        <dbReference type="ARBA" id="ARBA00022824"/>
    </source>
</evidence>
<evidence type="ECO:0000256" key="13">
    <source>
        <dbReference type="PIRSR" id="PIRSR602401-1"/>
    </source>
</evidence>
<evidence type="ECO:0000256" key="9">
    <source>
        <dbReference type="ARBA" id="ARBA00023002"/>
    </source>
</evidence>
<evidence type="ECO:0000256" key="4">
    <source>
        <dbReference type="ARBA" id="ARBA00010617"/>
    </source>
</evidence>
<sequence>MADYEYYYEQYRRATRSPATPQRDLVDFHSTISSSTYNIWSGVMKRPITTTYIDGNALLGLTERPHTVKGSFPKGKSRRKPTVAIEKKVNTGDTFISLVPVDKINLDLATVRSEKTRSPLSMATVPQSATARDIRQRSADTRSTRLYSAATTVFDDEKSEAKFFGRCATSHTNSAWVRRYKSINESQALTDLLRDQTFKDKMLLKKLPAQHLFHSASTASGFASAFVRRRRKSNDNENRTSPMTVPYGPRSWPIFGNILQLGYRPYETLCRWSKMSKYGPIFRLQLGSQTVVVLNSAPLIREALHDHSETFAGRPYLHMIHETLHGKGVISAPYGREFQAHKKFLIQSFNQFGRRRRSSLESSCLDQVRFIAEKIREKQSIPFSIGNMLSQIACNNICTLTFGGYFETMNMNNLFEKINENFNQTATIACFNFLPFTRKFRKNIFDNVNDCNRVIQKLVGERETNFDHEFITNIVDAYLDEMTENRQQSTYFSKENLDSLVQDLFVAGTDTVSNTLNWTIFYIVAHPTIQKNIHEEIDHAIGKDRPPCDSDRSRMSYIEAVLLESMRCHCAGPILLPRATTQDITFHDYFIPKNTFILVNMWSAMKDEQYWPEPEKFDPERFLDENRQLRNVNHPAMMPFSVGKRACTGEQIAKIQLFLVLVSLFQKFEFRFANGWIPTDLRGQPGITLRPPKCQYEAFVR</sequence>
<dbReference type="Gene3D" id="1.10.630.10">
    <property type="entry name" value="Cytochrome P450"/>
    <property type="match status" value="1"/>
</dbReference>
<feature type="binding site" description="axial binding residue" evidence="13">
    <location>
        <position position="647"/>
    </location>
    <ligand>
        <name>heme</name>
        <dbReference type="ChEBI" id="CHEBI:30413"/>
    </ligand>
    <ligandPart>
        <name>Fe</name>
        <dbReference type="ChEBI" id="CHEBI:18248"/>
    </ligandPart>
</feature>
<proteinExistence type="inferred from homology"/>
<dbReference type="InterPro" id="IPR050182">
    <property type="entry name" value="Cytochrome_P450_fam2"/>
</dbReference>
<dbReference type="GO" id="GO:0020037">
    <property type="term" value="F:heme binding"/>
    <property type="evidence" value="ECO:0007669"/>
    <property type="project" value="InterPro"/>
</dbReference>
<evidence type="ECO:0008006" key="16">
    <source>
        <dbReference type="Google" id="ProtNLM"/>
    </source>
</evidence>
<keyword evidence="7" id="KW-0256">Endoplasmic reticulum</keyword>
<dbReference type="InterPro" id="IPR036396">
    <property type="entry name" value="Cyt_P450_sf"/>
</dbReference>
<keyword evidence="11" id="KW-0503">Monooxygenase</keyword>
<dbReference type="GO" id="GO:0016712">
    <property type="term" value="F:oxidoreductase activity, acting on paired donors, with incorporation or reduction of molecular oxygen, reduced flavin or flavoprotein as one donor, and incorporation of one atom of oxygen"/>
    <property type="evidence" value="ECO:0007669"/>
    <property type="project" value="TreeGrafter"/>
</dbReference>
<evidence type="ECO:0000256" key="8">
    <source>
        <dbReference type="ARBA" id="ARBA00022848"/>
    </source>
</evidence>
<keyword evidence="6 13" id="KW-0479">Metal-binding</keyword>
<evidence type="ECO:0000256" key="5">
    <source>
        <dbReference type="ARBA" id="ARBA00022617"/>
    </source>
</evidence>
<dbReference type="GO" id="GO:0008395">
    <property type="term" value="F:steroid hydroxylase activity"/>
    <property type="evidence" value="ECO:0007669"/>
    <property type="project" value="TreeGrafter"/>
</dbReference>
<protein>
    <recommendedName>
        <fullName evidence="16">Cytochrome P450</fullName>
    </recommendedName>
</protein>
<dbReference type="GO" id="GO:0006082">
    <property type="term" value="P:organic acid metabolic process"/>
    <property type="evidence" value="ECO:0007669"/>
    <property type="project" value="TreeGrafter"/>
</dbReference>
<evidence type="ECO:0000256" key="11">
    <source>
        <dbReference type="ARBA" id="ARBA00023033"/>
    </source>
</evidence>
<evidence type="ECO:0000313" key="14">
    <source>
        <dbReference type="EMBL" id="CAF2078170.1"/>
    </source>
</evidence>
<evidence type="ECO:0000256" key="1">
    <source>
        <dbReference type="ARBA" id="ARBA00001971"/>
    </source>
</evidence>
<keyword evidence="12" id="KW-0472">Membrane</keyword>
<keyword evidence="9" id="KW-0560">Oxidoreductase</keyword>
<evidence type="ECO:0000256" key="10">
    <source>
        <dbReference type="ARBA" id="ARBA00023004"/>
    </source>
</evidence>